<gene>
    <name evidence="2" type="ORF">ACFOYW_02005</name>
</gene>
<proteinExistence type="inferred from homology"/>
<dbReference type="Pfam" id="PF00480">
    <property type="entry name" value="ROK"/>
    <property type="match status" value="1"/>
</dbReference>
<dbReference type="InterPro" id="IPR036390">
    <property type="entry name" value="WH_DNA-bd_sf"/>
</dbReference>
<name>A0ABV8Q3C2_9MICO</name>
<dbReference type="PANTHER" id="PTHR18964">
    <property type="entry name" value="ROK (REPRESSOR, ORF, KINASE) FAMILY"/>
    <property type="match status" value="1"/>
</dbReference>
<dbReference type="EMBL" id="JBHSCN010000002">
    <property type="protein sequence ID" value="MFC4242133.1"/>
    <property type="molecule type" value="Genomic_DNA"/>
</dbReference>
<dbReference type="Gene3D" id="1.10.10.10">
    <property type="entry name" value="Winged helix-like DNA-binding domain superfamily/Winged helix DNA-binding domain"/>
    <property type="match status" value="1"/>
</dbReference>
<dbReference type="PROSITE" id="PS01125">
    <property type="entry name" value="ROK"/>
    <property type="match status" value="1"/>
</dbReference>
<dbReference type="InterPro" id="IPR043129">
    <property type="entry name" value="ATPase_NBD"/>
</dbReference>
<dbReference type="RefSeq" id="WP_390226928.1">
    <property type="nucleotide sequence ID" value="NZ_JBHSCN010000002.1"/>
</dbReference>
<reference evidence="3" key="1">
    <citation type="journal article" date="2019" name="Int. J. Syst. Evol. Microbiol.">
        <title>The Global Catalogue of Microorganisms (GCM) 10K type strain sequencing project: providing services to taxonomists for standard genome sequencing and annotation.</title>
        <authorList>
            <consortium name="The Broad Institute Genomics Platform"/>
            <consortium name="The Broad Institute Genome Sequencing Center for Infectious Disease"/>
            <person name="Wu L."/>
            <person name="Ma J."/>
        </authorList>
    </citation>
    <scope>NUCLEOTIDE SEQUENCE [LARGE SCALE GENOMIC DNA]</scope>
    <source>
        <strain evidence="3">CGMCC 1.10363</strain>
    </source>
</reference>
<keyword evidence="3" id="KW-1185">Reference proteome</keyword>
<dbReference type="SUPFAM" id="SSF46785">
    <property type="entry name" value="Winged helix' DNA-binding domain"/>
    <property type="match status" value="1"/>
</dbReference>
<dbReference type="InterPro" id="IPR036388">
    <property type="entry name" value="WH-like_DNA-bd_sf"/>
</dbReference>
<comment type="caution">
    <text evidence="2">The sequence shown here is derived from an EMBL/GenBank/DDBJ whole genome shotgun (WGS) entry which is preliminary data.</text>
</comment>
<evidence type="ECO:0000313" key="2">
    <source>
        <dbReference type="EMBL" id="MFC4242133.1"/>
    </source>
</evidence>
<evidence type="ECO:0000313" key="3">
    <source>
        <dbReference type="Proteomes" id="UP001595900"/>
    </source>
</evidence>
<comment type="similarity">
    <text evidence="1">Belongs to the ROK (NagC/XylR) family.</text>
</comment>
<accession>A0ABV8Q3C2</accession>
<dbReference type="InterPro" id="IPR049874">
    <property type="entry name" value="ROK_cs"/>
</dbReference>
<dbReference type="SUPFAM" id="SSF53067">
    <property type="entry name" value="Actin-like ATPase domain"/>
    <property type="match status" value="1"/>
</dbReference>
<dbReference type="Gene3D" id="3.30.420.40">
    <property type="match status" value="2"/>
</dbReference>
<evidence type="ECO:0000256" key="1">
    <source>
        <dbReference type="ARBA" id="ARBA00006479"/>
    </source>
</evidence>
<dbReference type="PANTHER" id="PTHR18964:SF149">
    <property type="entry name" value="BIFUNCTIONAL UDP-N-ACETYLGLUCOSAMINE 2-EPIMERASE_N-ACETYLMANNOSAMINE KINASE"/>
    <property type="match status" value="1"/>
</dbReference>
<protein>
    <submittedName>
        <fullName evidence="2">ROK family protein</fullName>
    </submittedName>
</protein>
<dbReference type="Proteomes" id="UP001595900">
    <property type="component" value="Unassembled WGS sequence"/>
</dbReference>
<sequence>MAQLKGRSSAETRSAVLDLIRSSGTVSRSELAVLSGLTEATISKIVKALLDAQLVVEAGFADSTGGKRPILLSLNISARYAIGVLLDARTIVYVIADMSGTAVHHMTAEGYGKTPPPLVIKRIASDIQKLMRRAKLAPSDVLGIGVAAAGRLDADGGVLRRSRVAEDWEDFAIDAALHDATGMRVLLENDANSAALGEFWSSRMPATQDFAVLYMANGIGCGIVIDGALYRGASGNVGELGHMTVDINGPVCFCGRRGCLEPLAAPLAVVRRARADPELIRDIGVRETLDDETNVREDFAAIARGAVAGDERCRTLILDSARALAAALVSMVNLLDLDAVYLGGPGFADAAELYLDVLREALGHAFAREVHPVETRLSAVGIEAAALGAASVVLHRQLTPFRARKSSRPAGARVAVISQPSAI</sequence>
<organism evidence="2 3">
    <name type="scientific">Gryllotalpicola reticulitermitis</name>
    <dbReference type="NCBI Taxonomy" id="1184153"/>
    <lineage>
        <taxon>Bacteria</taxon>
        <taxon>Bacillati</taxon>
        <taxon>Actinomycetota</taxon>
        <taxon>Actinomycetes</taxon>
        <taxon>Micrococcales</taxon>
        <taxon>Microbacteriaceae</taxon>
        <taxon>Gryllotalpicola</taxon>
    </lineage>
</organism>
<dbReference type="InterPro" id="IPR000600">
    <property type="entry name" value="ROK"/>
</dbReference>